<dbReference type="EMBL" id="CP109527">
    <property type="protein sequence ID" value="WTY36778.1"/>
    <property type="molecule type" value="Genomic_DNA"/>
</dbReference>
<feature type="transmembrane region" description="Helical" evidence="1">
    <location>
        <begin position="7"/>
        <end position="27"/>
    </location>
</feature>
<keyword evidence="1" id="KW-1133">Transmembrane helix</keyword>
<accession>A0ABZ1NAD7</accession>
<evidence type="ECO:0000256" key="1">
    <source>
        <dbReference type="SAM" id="Phobius"/>
    </source>
</evidence>
<evidence type="ECO:0000313" key="3">
    <source>
        <dbReference type="Proteomes" id="UP001621418"/>
    </source>
</evidence>
<evidence type="ECO:0000313" key="2">
    <source>
        <dbReference type="EMBL" id="WTY36778.1"/>
    </source>
</evidence>
<keyword evidence="3" id="KW-1185">Reference proteome</keyword>
<dbReference type="Proteomes" id="UP001621418">
    <property type="component" value="Chromosome"/>
</dbReference>
<organism evidence="2 3">
    <name type="scientific">Nocardia salmonicida</name>
    <dbReference type="NCBI Taxonomy" id="53431"/>
    <lineage>
        <taxon>Bacteria</taxon>
        <taxon>Bacillati</taxon>
        <taxon>Actinomycetota</taxon>
        <taxon>Actinomycetes</taxon>
        <taxon>Mycobacteriales</taxon>
        <taxon>Nocardiaceae</taxon>
        <taxon>Nocardia</taxon>
    </lineage>
</organism>
<dbReference type="RefSeq" id="WP_405148884.1">
    <property type="nucleotide sequence ID" value="NZ_CP109527.1"/>
</dbReference>
<protein>
    <submittedName>
        <fullName evidence="2">Uncharacterized protein</fullName>
    </submittedName>
</protein>
<sequence length="221" mass="24311">MDRVKKYWRPIALGVGLIAAGAGLFVVAAMKKWAAPTTIWAGLGSVATLATAAIAIGTLLALKQDSRDRSRPMMVAQLQPAVLNVQHSELKVTNAGPSVAKNVRVEFDPALPVLDETTHGDRNAFYLQRRYSKVIPTVPPGMVLWNVYRKATEPEEPLPSSFSITFTYEDTHGRPYVDKYDLTLETLMDETYVRPSTSGEDAERRRAVKALESIARAIGRA</sequence>
<reference evidence="2 3" key="1">
    <citation type="submission" date="2022-10" db="EMBL/GenBank/DDBJ databases">
        <title>The complete genomes of actinobacterial strains from the NBC collection.</title>
        <authorList>
            <person name="Joergensen T.S."/>
            <person name="Alvarez Arevalo M."/>
            <person name="Sterndorff E.B."/>
            <person name="Faurdal D."/>
            <person name="Vuksanovic O."/>
            <person name="Mourched A.-S."/>
            <person name="Charusanti P."/>
            <person name="Shaw S."/>
            <person name="Blin K."/>
            <person name="Weber T."/>
        </authorList>
    </citation>
    <scope>NUCLEOTIDE SEQUENCE [LARGE SCALE GENOMIC DNA]</scope>
    <source>
        <strain evidence="2 3">NBC_01413</strain>
    </source>
</reference>
<gene>
    <name evidence="2" type="ORF">OG308_02445</name>
</gene>
<keyword evidence="1" id="KW-0812">Transmembrane</keyword>
<proteinExistence type="predicted"/>
<feature type="transmembrane region" description="Helical" evidence="1">
    <location>
        <begin position="39"/>
        <end position="62"/>
    </location>
</feature>
<keyword evidence="1" id="KW-0472">Membrane</keyword>
<name>A0ABZ1NAD7_9NOCA</name>